<comment type="caution">
    <text evidence="2">The sequence shown here is derived from an EMBL/GenBank/DDBJ whole genome shotgun (WGS) entry which is preliminary data.</text>
</comment>
<feature type="region of interest" description="Disordered" evidence="1">
    <location>
        <begin position="1"/>
        <end position="21"/>
    </location>
</feature>
<evidence type="ECO:0000313" key="2">
    <source>
        <dbReference type="EMBL" id="KAK8776218.1"/>
    </source>
</evidence>
<dbReference type="AlphaFoldDB" id="A0AAQ4ENS4"/>
<gene>
    <name evidence="2" type="ORF">V5799_030433</name>
</gene>
<dbReference type="EMBL" id="JARKHS020013224">
    <property type="protein sequence ID" value="KAK8776218.1"/>
    <property type="molecule type" value="Genomic_DNA"/>
</dbReference>
<feature type="compositionally biased region" description="Basic and acidic residues" evidence="1">
    <location>
        <begin position="1"/>
        <end position="19"/>
    </location>
</feature>
<proteinExistence type="predicted"/>
<reference evidence="2 3" key="1">
    <citation type="journal article" date="2023" name="Arcadia Sci">
        <title>De novo assembly of a long-read Amblyomma americanum tick genome.</title>
        <authorList>
            <person name="Chou S."/>
            <person name="Poskanzer K.E."/>
            <person name="Rollins M."/>
            <person name="Thuy-Boun P.S."/>
        </authorList>
    </citation>
    <scope>NUCLEOTIDE SEQUENCE [LARGE SCALE GENOMIC DNA]</scope>
    <source>
        <strain evidence="2">F_SG_1</strain>
        <tissue evidence="2">Salivary glands</tissue>
    </source>
</reference>
<organism evidence="2 3">
    <name type="scientific">Amblyomma americanum</name>
    <name type="common">Lone star tick</name>
    <dbReference type="NCBI Taxonomy" id="6943"/>
    <lineage>
        <taxon>Eukaryota</taxon>
        <taxon>Metazoa</taxon>
        <taxon>Ecdysozoa</taxon>
        <taxon>Arthropoda</taxon>
        <taxon>Chelicerata</taxon>
        <taxon>Arachnida</taxon>
        <taxon>Acari</taxon>
        <taxon>Parasitiformes</taxon>
        <taxon>Ixodida</taxon>
        <taxon>Ixodoidea</taxon>
        <taxon>Ixodidae</taxon>
        <taxon>Amblyomminae</taxon>
        <taxon>Amblyomma</taxon>
    </lineage>
</organism>
<keyword evidence="3" id="KW-1185">Reference proteome</keyword>
<evidence type="ECO:0000256" key="1">
    <source>
        <dbReference type="SAM" id="MobiDB-lite"/>
    </source>
</evidence>
<accession>A0AAQ4ENS4</accession>
<protein>
    <submittedName>
        <fullName evidence="2">Uncharacterized protein</fullName>
    </submittedName>
</protein>
<evidence type="ECO:0000313" key="3">
    <source>
        <dbReference type="Proteomes" id="UP001321473"/>
    </source>
</evidence>
<name>A0AAQ4ENS4_AMBAM</name>
<dbReference type="Proteomes" id="UP001321473">
    <property type="component" value="Unassembled WGS sequence"/>
</dbReference>
<sequence length="73" mass="8493">MAHHLNEHHKPERSKDTYRRAPLSVLPLQQELCTMRLPDIPPPHALRLSWSWQQLRLIRSTKIASRTAAIPVP</sequence>